<keyword evidence="4" id="KW-0255">Endonuclease</keyword>
<keyword evidence="5" id="KW-0378">Hydrolase</keyword>
<dbReference type="PANTHER" id="PTHR37984:SF7">
    <property type="entry name" value="INTEGRASE CATALYTIC DOMAIN-CONTAINING PROTEIN"/>
    <property type="match status" value="1"/>
</dbReference>
<keyword evidence="6" id="KW-0695">RNA-directed DNA polymerase</keyword>
<evidence type="ECO:0000256" key="4">
    <source>
        <dbReference type="ARBA" id="ARBA00022759"/>
    </source>
</evidence>
<evidence type="ECO:0000256" key="2">
    <source>
        <dbReference type="ARBA" id="ARBA00022695"/>
    </source>
</evidence>
<dbReference type="GO" id="GO:0016787">
    <property type="term" value="F:hydrolase activity"/>
    <property type="evidence" value="ECO:0007669"/>
    <property type="project" value="UniProtKB-KW"/>
</dbReference>
<dbReference type="Proteomes" id="UP000762676">
    <property type="component" value="Unassembled WGS sequence"/>
</dbReference>
<evidence type="ECO:0000256" key="1">
    <source>
        <dbReference type="ARBA" id="ARBA00022679"/>
    </source>
</evidence>
<comment type="caution">
    <text evidence="8">The sequence shown here is derived from an EMBL/GenBank/DDBJ whole genome shotgun (WGS) entry which is preliminary data.</text>
</comment>
<sequence length="377" mass="42932">MKALGAPLIQEGKPVAFASKALTDEETRHANIERELLAVVYGCERFHTYLYGQAFTVESDHKPLKSIHLKHLKAAPPRLQRMLLRLQPYDLTIEYKPGKEMALADALSRLTSSEDPPIKGLNVKVHQVFTQFSDSCLLRIKDATSTDSELNALKETIYNGWPEKLQDTPLLCRPYWNFRDEICMEDGILMKSSRIIIPKAMRPEILKTLHQPHMGIEKTKLRAREAVSWKIPKHQSTSQKVTTLTKLIFSEHGIPSIVRSDNGPHFSGTAYKEFTKTYGFKHETSSPHYPKSNGFIESQVKIVRKTLKKAMESSQDPYLSLLALRTTPLSNNLPAPGELLYNRPLQDKLPKKIFRPSNCHTIQPALLQRQESKKTLQ</sequence>
<dbReference type="InterPro" id="IPR050951">
    <property type="entry name" value="Retrovirus_Pol_polyprotein"/>
</dbReference>
<keyword evidence="3" id="KW-0540">Nuclease</keyword>
<gene>
    <name evidence="8" type="ORF">ElyMa_000342000</name>
</gene>
<evidence type="ECO:0000259" key="7">
    <source>
        <dbReference type="PROSITE" id="PS50994"/>
    </source>
</evidence>
<dbReference type="InterPro" id="IPR001584">
    <property type="entry name" value="Integrase_cat-core"/>
</dbReference>
<dbReference type="CDD" id="cd09274">
    <property type="entry name" value="RNase_HI_RT_Ty3"/>
    <property type="match status" value="1"/>
</dbReference>
<dbReference type="SUPFAM" id="SSF56672">
    <property type="entry name" value="DNA/RNA polymerases"/>
    <property type="match status" value="1"/>
</dbReference>
<evidence type="ECO:0000256" key="5">
    <source>
        <dbReference type="ARBA" id="ARBA00022801"/>
    </source>
</evidence>
<dbReference type="Gene3D" id="3.30.420.10">
    <property type="entry name" value="Ribonuclease H-like superfamily/Ribonuclease H"/>
    <property type="match status" value="1"/>
</dbReference>
<keyword evidence="1" id="KW-0808">Transferase</keyword>
<dbReference type="InterPro" id="IPR036397">
    <property type="entry name" value="RNaseH_sf"/>
</dbReference>
<dbReference type="EMBL" id="BMAT01000680">
    <property type="protein sequence ID" value="GFR71011.1"/>
    <property type="molecule type" value="Genomic_DNA"/>
</dbReference>
<dbReference type="PANTHER" id="PTHR37984">
    <property type="entry name" value="PROTEIN CBG26694"/>
    <property type="match status" value="1"/>
</dbReference>
<evidence type="ECO:0000256" key="6">
    <source>
        <dbReference type="ARBA" id="ARBA00022918"/>
    </source>
</evidence>
<proteinExistence type="predicted"/>
<name>A0AAV4FDA0_9GAST</name>
<dbReference type="InterPro" id="IPR043502">
    <property type="entry name" value="DNA/RNA_pol_sf"/>
</dbReference>
<evidence type="ECO:0000313" key="9">
    <source>
        <dbReference type="Proteomes" id="UP000762676"/>
    </source>
</evidence>
<dbReference type="InterPro" id="IPR041373">
    <property type="entry name" value="RT_RNaseH"/>
</dbReference>
<dbReference type="Pfam" id="PF17917">
    <property type="entry name" value="RT_RNaseH"/>
    <property type="match status" value="1"/>
</dbReference>
<dbReference type="SUPFAM" id="SSF53098">
    <property type="entry name" value="Ribonuclease H-like"/>
    <property type="match status" value="1"/>
</dbReference>
<accession>A0AAV4FDA0</accession>
<dbReference type="GO" id="GO:0015074">
    <property type="term" value="P:DNA integration"/>
    <property type="evidence" value="ECO:0007669"/>
    <property type="project" value="InterPro"/>
</dbReference>
<organism evidence="8 9">
    <name type="scientific">Elysia marginata</name>
    <dbReference type="NCBI Taxonomy" id="1093978"/>
    <lineage>
        <taxon>Eukaryota</taxon>
        <taxon>Metazoa</taxon>
        <taxon>Spiralia</taxon>
        <taxon>Lophotrochozoa</taxon>
        <taxon>Mollusca</taxon>
        <taxon>Gastropoda</taxon>
        <taxon>Heterobranchia</taxon>
        <taxon>Euthyneura</taxon>
        <taxon>Panpulmonata</taxon>
        <taxon>Sacoglossa</taxon>
        <taxon>Placobranchoidea</taxon>
        <taxon>Plakobranchidae</taxon>
        <taxon>Elysia</taxon>
    </lineage>
</organism>
<keyword evidence="9" id="KW-1185">Reference proteome</keyword>
<keyword evidence="2" id="KW-0548">Nucleotidyltransferase</keyword>
<feature type="domain" description="Integrase catalytic" evidence="7">
    <location>
        <begin position="235"/>
        <end position="358"/>
    </location>
</feature>
<evidence type="ECO:0000313" key="8">
    <source>
        <dbReference type="EMBL" id="GFR71011.1"/>
    </source>
</evidence>
<protein>
    <submittedName>
        <fullName evidence="8">Retrotransposable element Tf2 155 kDa protein type 1</fullName>
    </submittedName>
</protein>
<evidence type="ECO:0000256" key="3">
    <source>
        <dbReference type="ARBA" id="ARBA00022722"/>
    </source>
</evidence>
<dbReference type="AlphaFoldDB" id="A0AAV4FDA0"/>
<reference evidence="8 9" key="1">
    <citation type="journal article" date="2021" name="Elife">
        <title>Chloroplast acquisition without the gene transfer in kleptoplastic sea slugs, Plakobranchus ocellatus.</title>
        <authorList>
            <person name="Maeda T."/>
            <person name="Takahashi S."/>
            <person name="Yoshida T."/>
            <person name="Shimamura S."/>
            <person name="Takaki Y."/>
            <person name="Nagai Y."/>
            <person name="Toyoda A."/>
            <person name="Suzuki Y."/>
            <person name="Arimoto A."/>
            <person name="Ishii H."/>
            <person name="Satoh N."/>
            <person name="Nishiyama T."/>
            <person name="Hasebe M."/>
            <person name="Maruyama T."/>
            <person name="Minagawa J."/>
            <person name="Obokata J."/>
            <person name="Shigenobu S."/>
        </authorList>
    </citation>
    <scope>NUCLEOTIDE SEQUENCE [LARGE SCALE GENOMIC DNA]</scope>
</reference>
<dbReference type="InterPro" id="IPR012337">
    <property type="entry name" value="RNaseH-like_sf"/>
</dbReference>
<dbReference type="GO" id="GO:0003676">
    <property type="term" value="F:nucleic acid binding"/>
    <property type="evidence" value="ECO:0007669"/>
    <property type="project" value="InterPro"/>
</dbReference>
<dbReference type="Pfam" id="PF00665">
    <property type="entry name" value="rve"/>
    <property type="match status" value="1"/>
</dbReference>
<dbReference type="GO" id="GO:0004519">
    <property type="term" value="F:endonuclease activity"/>
    <property type="evidence" value="ECO:0007669"/>
    <property type="project" value="UniProtKB-KW"/>
</dbReference>
<dbReference type="GO" id="GO:0003964">
    <property type="term" value="F:RNA-directed DNA polymerase activity"/>
    <property type="evidence" value="ECO:0007669"/>
    <property type="project" value="UniProtKB-KW"/>
</dbReference>
<dbReference type="PROSITE" id="PS50994">
    <property type="entry name" value="INTEGRASE"/>
    <property type="match status" value="1"/>
</dbReference>